<name>A0A6N7XQG7_9ACTN</name>
<comment type="caution">
    <text evidence="2">The sequence shown here is derived from an EMBL/GenBank/DDBJ whole genome shotgun (WGS) entry which is preliminary data.</text>
</comment>
<organism evidence="2 3">
    <name type="scientific">Olsenella porci</name>
    <dbReference type="NCBI Taxonomy" id="2652279"/>
    <lineage>
        <taxon>Bacteria</taxon>
        <taxon>Bacillati</taxon>
        <taxon>Actinomycetota</taxon>
        <taxon>Coriobacteriia</taxon>
        <taxon>Coriobacteriales</taxon>
        <taxon>Atopobiaceae</taxon>
        <taxon>Olsenella</taxon>
    </lineage>
</organism>
<feature type="region of interest" description="Disordered" evidence="1">
    <location>
        <begin position="1"/>
        <end position="45"/>
    </location>
</feature>
<dbReference type="RefSeq" id="WP_154434251.1">
    <property type="nucleotide sequence ID" value="NZ_VUNC01000002.1"/>
</dbReference>
<dbReference type="AlphaFoldDB" id="A0A6N7XQG7"/>
<evidence type="ECO:0000313" key="3">
    <source>
        <dbReference type="Proteomes" id="UP000469325"/>
    </source>
</evidence>
<evidence type="ECO:0000256" key="1">
    <source>
        <dbReference type="SAM" id="MobiDB-lite"/>
    </source>
</evidence>
<evidence type="ECO:0000313" key="2">
    <source>
        <dbReference type="EMBL" id="MST72305.1"/>
    </source>
</evidence>
<proteinExistence type="predicted"/>
<protein>
    <submittedName>
        <fullName evidence="2">Uncharacterized protein</fullName>
    </submittedName>
</protein>
<feature type="compositionally biased region" description="Basic and acidic residues" evidence="1">
    <location>
        <begin position="10"/>
        <end position="20"/>
    </location>
</feature>
<keyword evidence="3" id="KW-1185">Reference proteome</keyword>
<sequence>MSIASWWRSRSHDDGRHDDGEGSEPASPVDGRDDGTDLAAASDPGEVVVSWAGPDELARIEGGHCRSVTIPTPGVAAAALDGLVPLAANVGQAVQEHGMAVVKFPEGVGWADLCVRGGDGWNLLSSFGEDGRFNAMAGIKQAGLTPVGAANLVLQAGAVAVGMAYMNQISGQLTALQEGVGEVLREMGLERDAALKTAFDDLRMLGERQREFLATPERRSRALLMADRARHDANEAWNYHLSAIRGLGEELAGDRRVTDEGAIRGRIDELASLEARAACAYGLMGMAERVSMGIESDYSGERIEGARRMARRLDDEYEAVIGPVEEELLGCISGIGGWPLIPAEVEDDGYEARNPVDGALHEVGRQAGRLSPRRMARAAEDDLAGRKAAARERLLRANEVARAADAYEGQLDDLDFAFNQADTLLVGDGQVRAISTRE</sequence>
<accession>A0A6N7XQG7</accession>
<dbReference type="EMBL" id="VUNC01000002">
    <property type="protein sequence ID" value="MST72305.1"/>
    <property type="molecule type" value="Genomic_DNA"/>
</dbReference>
<gene>
    <name evidence="2" type="ORF">FYJ68_04170</name>
</gene>
<dbReference type="Proteomes" id="UP000469325">
    <property type="component" value="Unassembled WGS sequence"/>
</dbReference>
<reference evidence="2 3" key="1">
    <citation type="submission" date="2019-08" db="EMBL/GenBank/DDBJ databases">
        <title>In-depth cultivation of the pig gut microbiome towards novel bacterial diversity and tailored functional studies.</title>
        <authorList>
            <person name="Wylensek D."/>
            <person name="Hitch T.C.A."/>
            <person name="Clavel T."/>
        </authorList>
    </citation>
    <scope>NUCLEOTIDE SEQUENCE [LARGE SCALE GENOMIC DNA]</scope>
    <source>
        <strain evidence="2 3">CA-Schmier-601-WT-1</strain>
    </source>
</reference>